<evidence type="ECO:0000313" key="9">
    <source>
        <dbReference type="Proteomes" id="UP001377804"/>
    </source>
</evidence>
<dbReference type="InterPro" id="IPR057264">
    <property type="entry name" value="Ribosomal_uL24_C"/>
</dbReference>
<comment type="function">
    <text evidence="5">One of two assembly initiator proteins, it binds directly to the 5'-end of the 23S rRNA, where it nucleates assembly of the 50S subunit.</text>
</comment>
<dbReference type="InterPro" id="IPR008991">
    <property type="entry name" value="Translation_prot_SH3-like_sf"/>
</dbReference>
<dbReference type="CDD" id="cd06089">
    <property type="entry name" value="KOW_RPL26"/>
    <property type="match status" value="1"/>
</dbReference>
<evidence type="ECO:0000259" key="7">
    <source>
        <dbReference type="SMART" id="SM00739"/>
    </source>
</evidence>
<proteinExistence type="inferred from homology"/>
<dbReference type="SUPFAM" id="SSF50104">
    <property type="entry name" value="Translation proteins SH3-like domain"/>
    <property type="match status" value="1"/>
</dbReference>
<dbReference type="InterPro" id="IPR005824">
    <property type="entry name" value="KOW"/>
</dbReference>
<name>A0ABU8SFD2_9LACO</name>
<organism evidence="8 9">
    <name type="scientific">Holzapfeliella saturejae</name>
    <dbReference type="NCBI Taxonomy" id="3082953"/>
    <lineage>
        <taxon>Bacteria</taxon>
        <taxon>Bacillati</taxon>
        <taxon>Bacillota</taxon>
        <taxon>Bacilli</taxon>
        <taxon>Lactobacillales</taxon>
        <taxon>Lactobacillaceae</taxon>
        <taxon>Holzapfeliella</taxon>
    </lineage>
</organism>
<keyword evidence="9" id="KW-1185">Reference proteome</keyword>
<keyword evidence="5" id="KW-0694">RNA-binding</keyword>
<dbReference type="Proteomes" id="UP001377804">
    <property type="component" value="Unassembled WGS sequence"/>
</dbReference>
<comment type="similarity">
    <text evidence="1 5 6">Belongs to the universal ribosomal protein uL24 family.</text>
</comment>
<evidence type="ECO:0000256" key="6">
    <source>
        <dbReference type="RuleBase" id="RU003477"/>
    </source>
</evidence>
<dbReference type="GO" id="GO:0005840">
    <property type="term" value="C:ribosome"/>
    <property type="evidence" value="ECO:0007669"/>
    <property type="project" value="UniProtKB-KW"/>
</dbReference>
<dbReference type="InterPro" id="IPR003256">
    <property type="entry name" value="Ribosomal_uL24"/>
</dbReference>
<gene>
    <name evidence="5 8" type="primary">rplX</name>
    <name evidence="8" type="ORF">R4Y45_02520</name>
</gene>
<evidence type="ECO:0000256" key="1">
    <source>
        <dbReference type="ARBA" id="ARBA00010618"/>
    </source>
</evidence>
<dbReference type="Gene3D" id="2.30.30.30">
    <property type="match status" value="1"/>
</dbReference>
<keyword evidence="3 5" id="KW-0687">Ribonucleoprotein</keyword>
<comment type="caution">
    <text evidence="8">The sequence shown here is derived from an EMBL/GenBank/DDBJ whole genome shotgun (WGS) entry which is preliminary data.</text>
</comment>
<dbReference type="Pfam" id="PF17136">
    <property type="entry name" value="ribosomal_L24"/>
    <property type="match status" value="1"/>
</dbReference>
<dbReference type="RefSeq" id="WP_339968947.1">
    <property type="nucleotide sequence ID" value="NZ_JAWMWG010000001.1"/>
</dbReference>
<evidence type="ECO:0000256" key="3">
    <source>
        <dbReference type="ARBA" id="ARBA00023274"/>
    </source>
</evidence>
<evidence type="ECO:0000256" key="4">
    <source>
        <dbReference type="ARBA" id="ARBA00035206"/>
    </source>
</evidence>
<comment type="function">
    <text evidence="5">One of the proteins that surrounds the polypeptide exit tunnel on the outside of the subunit.</text>
</comment>
<dbReference type="Pfam" id="PF00467">
    <property type="entry name" value="KOW"/>
    <property type="match status" value="1"/>
</dbReference>
<keyword evidence="5" id="KW-0699">rRNA-binding</keyword>
<dbReference type="EMBL" id="JAWMWG010000001">
    <property type="protein sequence ID" value="MEJ6348100.1"/>
    <property type="molecule type" value="Genomic_DNA"/>
</dbReference>
<dbReference type="InterPro" id="IPR014722">
    <property type="entry name" value="Rib_uL2_dom2"/>
</dbReference>
<dbReference type="SMART" id="SM00739">
    <property type="entry name" value="KOW"/>
    <property type="match status" value="1"/>
</dbReference>
<sequence>MFVKTGDKVKVIAGKDKGKEGSVLKVLNKEDRVVVEGINMVKKHSKPSQMNPQGGIQDQEAPIHVSNVMLIDPENNEATKVKFEIVDGKKVRVSKKTGKQL</sequence>
<feature type="domain" description="KOW" evidence="7">
    <location>
        <begin position="2"/>
        <end position="29"/>
    </location>
</feature>
<dbReference type="InterPro" id="IPR005825">
    <property type="entry name" value="Ribosomal_uL24_CS"/>
</dbReference>
<evidence type="ECO:0000256" key="2">
    <source>
        <dbReference type="ARBA" id="ARBA00022980"/>
    </source>
</evidence>
<keyword evidence="2 5" id="KW-0689">Ribosomal protein</keyword>
<reference evidence="8 9" key="1">
    <citation type="submission" date="2023-10" db="EMBL/GenBank/DDBJ databases">
        <title>Holzapfeliella saturejae sp. nov. isolated from Satureja montana flowers.</title>
        <authorList>
            <person name="Alcantara C."/>
            <person name="Zuniga M."/>
            <person name="Landete J.M."/>
            <person name="Monedero V."/>
        </authorList>
    </citation>
    <scope>NUCLEOTIDE SEQUENCE [LARGE SCALE GENOMIC DNA]</scope>
    <source>
        <strain evidence="8 9">He02</strain>
    </source>
</reference>
<dbReference type="NCBIfam" id="TIGR01079">
    <property type="entry name" value="rplX_bact"/>
    <property type="match status" value="1"/>
</dbReference>
<accession>A0ABU8SFD2</accession>
<comment type="subunit">
    <text evidence="5">Part of the 50S ribosomal subunit.</text>
</comment>
<dbReference type="HAMAP" id="MF_01326_B">
    <property type="entry name" value="Ribosomal_uL24_B"/>
    <property type="match status" value="1"/>
</dbReference>
<dbReference type="PROSITE" id="PS01108">
    <property type="entry name" value="RIBOSOMAL_L24"/>
    <property type="match status" value="1"/>
</dbReference>
<dbReference type="InterPro" id="IPR041988">
    <property type="entry name" value="Ribosomal_uL24_KOW"/>
</dbReference>
<evidence type="ECO:0000313" key="8">
    <source>
        <dbReference type="EMBL" id="MEJ6348100.1"/>
    </source>
</evidence>
<protein>
    <recommendedName>
        <fullName evidence="4 5">Large ribosomal subunit protein uL24</fullName>
    </recommendedName>
</protein>
<dbReference type="PANTHER" id="PTHR12903">
    <property type="entry name" value="MITOCHONDRIAL RIBOSOMAL PROTEIN L24"/>
    <property type="match status" value="1"/>
</dbReference>
<evidence type="ECO:0000256" key="5">
    <source>
        <dbReference type="HAMAP-Rule" id="MF_01326"/>
    </source>
</evidence>